<protein>
    <recommendedName>
        <fullName evidence="3">Secreted protein</fullName>
    </recommendedName>
</protein>
<evidence type="ECO:0008006" key="3">
    <source>
        <dbReference type="Google" id="ProtNLM"/>
    </source>
</evidence>
<sequence length="134" mass="15380">MNLLDLFILFLLALLGSRWFKELLRVAGNYLTDHKHVGHGNPRAHNVRRATCPATPTLRVKAPRIKHSRKVTPLRSEDPPNHAPYVPAYKLFFPAGAPPRKQFFRPVAPRRVFEPEACNPYVPAYKLFFKNSQP</sequence>
<keyword evidence="1" id="KW-0732">Signal</keyword>
<proteinExistence type="predicted"/>
<organism evidence="2">
    <name type="scientific">Timema shepardi</name>
    <name type="common">Walking stick</name>
    <dbReference type="NCBI Taxonomy" id="629360"/>
    <lineage>
        <taxon>Eukaryota</taxon>
        <taxon>Metazoa</taxon>
        <taxon>Ecdysozoa</taxon>
        <taxon>Arthropoda</taxon>
        <taxon>Hexapoda</taxon>
        <taxon>Insecta</taxon>
        <taxon>Pterygota</taxon>
        <taxon>Neoptera</taxon>
        <taxon>Polyneoptera</taxon>
        <taxon>Phasmatodea</taxon>
        <taxon>Timematodea</taxon>
        <taxon>Timematoidea</taxon>
        <taxon>Timematidae</taxon>
        <taxon>Timema</taxon>
    </lineage>
</organism>
<evidence type="ECO:0000256" key="1">
    <source>
        <dbReference type="SAM" id="SignalP"/>
    </source>
</evidence>
<name>A0A7R9BA13_TIMSH</name>
<feature type="chain" id="PRO_5030515324" description="Secreted protein" evidence="1">
    <location>
        <begin position="21"/>
        <end position="134"/>
    </location>
</feature>
<reference evidence="2" key="1">
    <citation type="submission" date="2020-11" db="EMBL/GenBank/DDBJ databases">
        <authorList>
            <person name="Tran Van P."/>
        </authorList>
    </citation>
    <scope>NUCLEOTIDE SEQUENCE</scope>
</reference>
<evidence type="ECO:0000313" key="2">
    <source>
        <dbReference type="EMBL" id="CAD7268238.1"/>
    </source>
</evidence>
<dbReference type="EMBL" id="OC012231">
    <property type="protein sequence ID" value="CAD7268238.1"/>
    <property type="molecule type" value="Genomic_DNA"/>
</dbReference>
<feature type="signal peptide" evidence="1">
    <location>
        <begin position="1"/>
        <end position="20"/>
    </location>
</feature>
<accession>A0A7R9BA13</accession>
<gene>
    <name evidence="2" type="ORF">TSIB3V08_LOCUS12240</name>
</gene>
<dbReference type="AlphaFoldDB" id="A0A7R9BA13"/>